<keyword evidence="2" id="KW-1185">Reference proteome</keyword>
<organism evidence="1 2">
    <name type="scientific">Mariprofundus aestuarium</name>
    <dbReference type="NCBI Taxonomy" id="1921086"/>
    <lineage>
        <taxon>Bacteria</taxon>
        <taxon>Pseudomonadati</taxon>
        <taxon>Pseudomonadota</taxon>
        <taxon>Candidatius Mariprofundia</taxon>
        <taxon>Mariprofundales</taxon>
        <taxon>Mariprofundaceae</taxon>
        <taxon>Mariprofundus</taxon>
    </lineage>
</organism>
<dbReference type="RefSeq" id="WP_100277044.1">
    <property type="nucleotide sequence ID" value="NZ_CP018799.1"/>
</dbReference>
<dbReference type="Pfam" id="PF11154">
    <property type="entry name" value="DUF2934"/>
    <property type="match status" value="1"/>
</dbReference>
<sequence>MSHLLPSLRHNHSTSVERRSLEDLHEMIEVAAYFLAEKRGFEGECRLHDWLEAEKMICRTYGEGQC</sequence>
<accession>A0A2K8KW68</accession>
<dbReference type="AlphaFoldDB" id="A0A2K8KW68"/>
<dbReference type="OrthoDB" id="5297631at2"/>
<evidence type="ECO:0000313" key="2">
    <source>
        <dbReference type="Proteomes" id="UP000231701"/>
    </source>
</evidence>
<protein>
    <recommendedName>
        <fullName evidence="3">DUF2934 domain-containing protein</fullName>
    </recommendedName>
</protein>
<dbReference type="EMBL" id="CP018799">
    <property type="protein sequence ID" value="ATX79115.1"/>
    <property type="molecule type" value="Genomic_DNA"/>
</dbReference>
<dbReference type="InterPro" id="IPR021327">
    <property type="entry name" value="DUF2934"/>
</dbReference>
<evidence type="ECO:0000313" key="1">
    <source>
        <dbReference type="EMBL" id="ATX79115.1"/>
    </source>
</evidence>
<evidence type="ECO:0008006" key="3">
    <source>
        <dbReference type="Google" id="ProtNLM"/>
    </source>
</evidence>
<proteinExistence type="predicted"/>
<name>A0A2K8KW68_MARES</name>
<gene>
    <name evidence="1" type="ORF">Ga0123461_0689</name>
</gene>
<reference evidence="1 2" key="1">
    <citation type="submission" date="2016-12" db="EMBL/GenBank/DDBJ databases">
        <title>Isolation and genomic insights into novel planktonic Zetaproteobacteria from stratified waters of the Chesapeake Bay.</title>
        <authorList>
            <person name="McAllister S.M."/>
            <person name="Kato S."/>
            <person name="Chan C.S."/>
            <person name="Chiu B.K."/>
            <person name="Field E.K."/>
        </authorList>
    </citation>
    <scope>NUCLEOTIDE SEQUENCE [LARGE SCALE GENOMIC DNA]</scope>
    <source>
        <strain evidence="1 2">CP-5</strain>
    </source>
</reference>
<dbReference type="KEGG" id="maes:Ga0123461_0689"/>
<dbReference type="Proteomes" id="UP000231701">
    <property type="component" value="Chromosome"/>
</dbReference>